<organism evidence="5 6">
    <name type="scientific">Carnegiea gigantea</name>
    <dbReference type="NCBI Taxonomy" id="171969"/>
    <lineage>
        <taxon>Eukaryota</taxon>
        <taxon>Viridiplantae</taxon>
        <taxon>Streptophyta</taxon>
        <taxon>Embryophyta</taxon>
        <taxon>Tracheophyta</taxon>
        <taxon>Spermatophyta</taxon>
        <taxon>Magnoliopsida</taxon>
        <taxon>eudicotyledons</taxon>
        <taxon>Gunneridae</taxon>
        <taxon>Pentapetalae</taxon>
        <taxon>Caryophyllales</taxon>
        <taxon>Cactineae</taxon>
        <taxon>Cactaceae</taxon>
        <taxon>Cactoideae</taxon>
        <taxon>Echinocereeae</taxon>
        <taxon>Carnegiea</taxon>
    </lineage>
</organism>
<evidence type="ECO:0000256" key="1">
    <source>
        <dbReference type="ARBA" id="ARBA00022491"/>
    </source>
</evidence>
<protein>
    <submittedName>
        <fullName evidence="5">Uncharacterized protein</fullName>
    </submittedName>
</protein>
<keyword evidence="3" id="KW-0804">Transcription</keyword>
<keyword evidence="1" id="KW-0678">Repressor</keyword>
<dbReference type="InterPro" id="IPR040356">
    <property type="entry name" value="SPEAR"/>
</dbReference>
<evidence type="ECO:0000256" key="2">
    <source>
        <dbReference type="ARBA" id="ARBA00023015"/>
    </source>
</evidence>
<evidence type="ECO:0000256" key="4">
    <source>
        <dbReference type="SAM" id="MobiDB-lite"/>
    </source>
</evidence>
<gene>
    <name evidence="5" type="ORF">Cgig2_018508</name>
</gene>
<keyword evidence="2" id="KW-0805">Transcription regulation</keyword>
<dbReference type="Proteomes" id="UP001153076">
    <property type="component" value="Unassembled WGS sequence"/>
</dbReference>
<dbReference type="PANTHER" id="PTHR33388">
    <property type="entry name" value="OS01G0212500 PROTEIN"/>
    <property type="match status" value="1"/>
</dbReference>
<keyword evidence="6" id="KW-1185">Reference proteome</keyword>
<sequence length="204" mass="22308">MGSSYFGVPSMRNNERSSSSSSSSSRKSKKGGSDKPKQPQRGLGVAQLEQIRLRSQMGCGFPPSLIHAGSNPSLQEDMRLQGVPYGGPQSSSRSYAHPQSSPSTSPTYAYHPNFTMVYGDERANLRYPDSPPCSAPRWNPNSSISVHNSSLHTQAEGMASSHHFNHFEDSCSKRFDLLKPMGSSSQNSDSSDHEELDLELRLSI</sequence>
<dbReference type="PANTHER" id="PTHR33388:SF18">
    <property type="entry name" value="PROTEIN SPEAR1"/>
    <property type="match status" value="1"/>
</dbReference>
<evidence type="ECO:0000313" key="6">
    <source>
        <dbReference type="Proteomes" id="UP001153076"/>
    </source>
</evidence>
<comment type="caution">
    <text evidence="5">The sequence shown here is derived from an EMBL/GenBank/DDBJ whole genome shotgun (WGS) entry which is preliminary data.</text>
</comment>
<accession>A0A9Q1JLE4</accession>
<evidence type="ECO:0000256" key="3">
    <source>
        <dbReference type="ARBA" id="ARBA00023163"/>
    </source>
</evidence>
<feature type="compositionally biased region" description="Polar residues" evidence="4">
    <location>
        <begin position="88"/>
        <end position="107"/>
    </location>
</feature>
<reference evidence="5" key="1">
    <citation type="submission" date="2022-04" db="EMBL/GenBank/DDBJ databases">
        <title>Carnegiea gigantea Genome sequencing and assembly v2.</title>
        <authorList>
            <person name="Copetti D."/>
            <person name="Sanderson M.J."/>
            <person name="Burquez A."/>
            <person name="Wojciechowski M.F."/>
        </authorList>
    </citation>
    <scope>NUCLEOTIDE SEQUENCE</scope>
    <source>
        <strain evidence="5">SGP5-SGP5p</strain>
        <tissue evidence="5">Aerial part</tissue>
    </source>
</reference>
<dbReference type="AlphaFoldDB" id="A0A9Q1JLE4"/>
<feature type="region of interest" description="Disordered" evidence="4">
    <location>
        <begin position="1"/>
        <end position="109"/>
    </location>
</feature>
<dbReference type="GO" id="GO:0003700">
    <property type="term" value="F:DNA-binding transcription factor activity"/>
    <property type="evidence" value="ECO:0007669"/>
    <property type="project" value="InterPro"/>
</dbReference>
<dbReference type="OrthoDB" id="653455at2759"/>
<evidence type="ECO:0000313" key="5">
    <source>
        <dbReference type="EMBL" id="KAJ8424701.1"/>
    </source>
</evidence>
<feature type="region of interest" description="Disordered" evidence="4">
    <location>
        <begin position="178"/>
        <end position="204"/>
    </location>
</feature>
<dbReference type="EMBL" id="JAKOGI010001624">
    <property type="protein sequence ID" value="KAJ8424701.1"/>
    <property type="molecule type" value="Genomic_DNA"/>
</dbReference>
<feature type="compositionally biased region" description="Low complexity" evidence="4">
    <location>
        <begin position="16"/>
        <end position="25"/>
    </location>
</feature>
<name>A0A9Q1JLE4_9CARY</name>
<proteinExistence type="predicted"/>